<gene>
    <name evidence="10" type="ORF">SAMN04488120_10761</name>
</gene>
<keyword evidence="3 8" id="KW-0732">Signal</keyword>
<dbReference type="EMBL" id="FOOC01000007">
    <property type="protein sequence ID" value="SFF53115.1"/>
    <property type="molecule type" value="Genomic_DNA"/>
</dbReference>
<proteinExistence type="predicted"/>
<feature type="repeat" description="TPR" evidence="7">
    <location>
        <begin position="360"/>
        <end position="393"/>
    </location>
</feature>
<keyword evidence="6" id="KW-0135">Cellulose biosynthesis</keyword>
<dbReference type="InterPro" id="IPR019734">
    <property type="entry name" value="TPR_rpt"/>
</dbReference>
<feature type="domain" description="Cellulose synthase operon C C-terminal" evidence="9">
    <location>
        <begin position="792"/>
        <end position="1133"/>
    </location>
</feature>
<reference evidence="10 11" key="1">
    <citation type="submission" date="2016-10" db="EMBL/GenBank/DDBJ databases">
        <authorList>
            <person name="de Groot N.N."/>
        </authorList>
    </citation>
    <scope>NUCLEOTIDE SEQUENCE [LARGE SCALE GENOMIC DNA]</scope>
    <source>
        <strain evidence="10 11">DSM 23609</strain>
    </source>
</reference>
<dbReference type="Pfam" id="PF05420">
    <property type="entry name" value="BCSC_C"/>
    <property type="match status" value="1"/>
</dbReference>
<dbReference type="PROSITE" id="PS50005">
    <property type="entry name" value="TPR"/>
    <property type="match status" value="1"/>
</dbReference>
<feature type="signal peptide" evidence="8">
    <location>
        <begin position="1"/>
        <end position="22"/>
    </location>
</feature>
<dbReference type="OrthoDB" id="174989at2"/>
<evidence type="ECO:0000256" key="1">
    <source>
        <dbReference type="ARBA" id="ARBA00003476"/>
    </source>
</evidence>
<evidence type="ECO:0000256" key="4">
    <source>
        <dbReference type="ARBA" id="ARBA00022737"/>
    </source>
</evidence>
<evidence type="ECO:0000256" key="6">
    <source>
        <dbReference type="ARBA" id="ARBA00022916"/>
    </source>
</evidence>
<evidence type="ECO:0000256" key="3">
    <source>
        <dbReference type="ARBA" id="ARBA00022729"/>
    </source>
</evidence>
<dbReference type="InterPro" id="IPR051012">
    <property type="entry name" value="CellSynth/LPSAsmb/PSIAsmb"/>
</dbReference>
<dbReference type="UniPathway" id="UPA00694"/>
<comment type="pathway">
    <text evidence="2">Glycan metabolism; bacterial cellulose biosynthesis.</text>
</comment>
<evidence type="ECO:0000256" key="8">
    <source>
        <dbReference type="SAM" id="SignalP"/>
    </source>
</evidence>
<comment type="function">
    <text evidence="1">Required for maximal bacterial cellulose synthesis.</text>
</comment>
<dbReference type="Gene3D" id="1.25.40.10">
    <property type="entry name" value="Tetratricopeptide repeat domain"/>
    <property type="match status" value="3"/>
</dbReference>
<dbReference type="PANTHER" id="PTHR45586:SF1">
    <property type="entry name" value="LIPOPOLYSACCHARIDE ASSEMBLY PROTEIN B"/>
    <property type="match status" value="1"/>
</dbReference>
<evidence type="ECO:0000256" key="2">
    <source>
        <dbReference type="ARBA" id="ARBA00005186"/>
    </source>
</evidence>
<name>A0A1I2JE56_9GAMM</name>
<dbReference type="PANTHER" id="PTHR45586">
    <property type="entry name" value="TPR REPEAT-CONTAINING PROTEIN PA4667"/>
    <property type="match status" value="1"/>
</dbReference>
<dbReference type="InterPro" id="IPR008410">
    <property type="entry name" value="BCSC_C"/>
</dbReference>
<dbReference type="GO" id="GO:0019867">
    <property type="term" value="C:outer membrane"/>
    <property type="evidence" value="ECO:0007669"/>
    <property type="project" value="InterPro"/>
</dbReference>
<dbReference type="RefSeq" id="WP_159431134.1">
    <property type="nucleotide sequence ID" value="NZ_FOOC01000007.1"/>
</dbReference>
<dbReference type="Proteomes" id="UP000199771">
    <property type="component" value="Unassembled WGS sequence"/>
</dbReference>
<accession>A0A1I2JE56</accession>
<dbReference type="STRING" id="1076937.SAMN04488120_10761"/>
<dbReference type="AlphaFoldDB" id="A0A1I2JE56"/>
<protein>
    <submittedName>
        <fullName evidence="10">Cellulose synthase operon protein C C-terminus (BCSC_C)</fullName>
    </submittedName>
</protein>
<dbReference type="Pfam" id="PF14559">
    <property type="entry name" value="TPR_19"/>
    <property type="match status" value="1"/>
</dbReference>
<evidence type="ECO:0000259" key="9">
    <source>
        <dbReference type="Pfam" id="PF05420"/>
    </source>
</evidence>
<evidence type="ECO:0000256" key="7">
    <source>
        <dbReference type="PROSITE-ProRule" id="PRU00339"/>
    </source>
</evidence>
<organism evidence="10 11">
    <name type="scientific">Fontimonas thermophila</name>
    <dbReference type="NCBI Taxonomy" id="1076937"/>
    <lineage>
        <taxon>Bacteria</taxon>
        <taxon>Pseudomonadati</taxon>
        <taxon>Pseudomonadota</taxon>
        <taxon>Gammaproteobacteria</taxon>
        <taxon>Nevskiales</taxon>
        <taxon>Nevskiaceae</taxon>
        <taxon>Fontimonas</taxon>
    </lineage>
</organism>
<keyword evidence="5 7" id="KW-0802">TPR repeat</keyword>
<dbReference type="SUPFAM" id="SSF48452">
    <property type="entry name" value="TPR-like"/>
    <property type="match status" value="2"/>
</dbReference>
<evidence type="ECO:0000313" key="10">
    <source>
        <dbReference type="EMBL" id="SFF53115.1"/>
    </source>
</evidence>
<evidence type="ECO:0000313" key="11">
    <source>
        <dbReference type="Proteomes" id="UP000199771"/>
    </source>
</evidence>
<sequence>MRCIASLLMVIALGSLAWGAAAASDQDQPLAQEMSAAEREVWRSAWTWEARGRGDLARAALDKLLRTRPQDVNLMLEMALIELRANRIEAAQDLRARIASLAPGSAALAELDTAIRVLGRERIRLASIRRLLEVGRPEEALAELRALFPEGPPGHTLGLEYWRIVADTPGGWTAARDGFAALVAACPTDPRYRLALARHLTRQAATRREGLQMLMALSAREDLNRDELIAAWRAALDRAAPQEVSAAMLRQFAALVPDDAEAQAWARAGRLPARATAYASGEEVIDWALRRAQTALALGKPDLALMELEAADAHSNPLAVARLRVEALLALERFNAAMAVIDVLRPADADARAEQARLRAQVLAARARAQLARGERAAALRDLEQAVDLQPADPWLRYTLARQYAALGVADEGERLLRELVQRRPRDADARFALGLYLEHIDRLREVPAVLAPIAPQARSDGMRALEGRARIAIAREQARAALDAGRYDAAVEILAAAEPYATDAGRVQALAYGWIDIDRADRARALVERALAQTPDDIDLLLVYVRVLAAADAPDAYAAALQQLRARTDLPEAAQIELDRRLREVRRAHIADLRRSGDAAAALAAADAELAADPDPQMRDMLLRERAAALVALERPAAALADYAELLERAPDDAALRLDQAEALEAAGRRAQAKAAVRAALAHIPVDRIDLRLRSARRLRALGAYDEAAELLAALRAQVPDDAGVLEESGWLARARRDYAAARSFFLAAQSRLPDKPVLAEAIAAIDARRQRWISAGFDIETKPGEPGISDVRTAQLPVEWRWARGYDGHWFGQIDSVDLDVGRLPADYDSAALYGTVQANGPAALASFPDGFVPRARGTAVGVGYENDDFRVDLGTTPLGFTIEDWVGGVRLFAQTGAIDWSFDVARRPMTSSLVAYAGARDPVSPRVWGGVRRNAAAVRAAYYGPRHSATLTLDAARLTGRDVPDNDYFGLRASYDWRIVDRPSDRVFIGLTATFWDYALNQRFYTYGHGGYYSPQTYLNIGLPVLWQGARGRWTYEFGATLAHSRSQEDAAPFYPTDPVLQAQAQGAPLPAGFDAPVYDGGRGAGWGYGLRLAVERQLDARWALGLRAALDRSDFYEPEFATLYLRRVFDEAGGVLRDPPRPPRRYADY</sequence>
<dbReference type="GO" id="GO:0030244">
    <property type="term" value="P:cellulose biosynthetic process"/>
    <property type="evidence" value="ECO:0007669"/>
    <property type="project" value="UniProtKB-KW"/>
</dbReference>
<dbReference type="SMART" id="SM00028">
    <property type="entry name" value="TPR"/>
    <property type="match status" value="5"/>
</dbReference>
<feature type="chain" id="PRO_5011447055" evidence="8">
    <location>
        <begin position="23"/>
        <end position="1153"/>
    </location>
</feature>
<keyword evidence="4" id="KW-0677">Repeat</keyword>
<evidence type="ECO:0000256" key="5">
    <source>
        <dbReference type="ARBA" id="ARBA00022803"/>
    </source>
</evidence>
<keyword evidence="11" id="KW-1185">Reference proteome</keyword>
<dbReference type="InterPro" id="IPR011990">
    <property type="entry name" value="TPR-like_helical_dom_sf"/>
</dbReference>